<dbReference type="Gene3D" id="2.60.120.260">
    <property type="entry name" value="Galactose-binding domain-like"/>
    <property type="match status" value="1"/>
</dbReference>
<evidence type="ECO:0000256" key="6">
    <source>
        <dbReference type="SAM" id="Phobius"/>
    </source>
</evidence>
<keyword evidence="4 6" id="KW-0472">Membrane</keyword>
<feature type="domain" description="SUN" evidence="7">
    <location>
        <begin position="163"/>
        <end position="330"/>
    </location>
</feature>
<dbReference type="Pfam" id="PF07738">
    <property type="entry name" value="Sad1_UNC"/>
    <property type="match status" value="1"/>
</dbReference>
<keyword evidence="2 6" id="KW-0812">Transmembrane</keyword>
<dbReference type="PANTHER" id="PTHR12953">
    <property type="entry name" value="MEMBRANE PROTEIN CH1 RELATED"/>
    <property type="match status" value="1"/>
</dbReference>
<dbReference type="AlphaFoldDB" id="A0A8B8QSV0"/>
<evidence type="ECO:0000313" key="8">
    <source>
        <dbReference type="Proteomes" id="UP000827889"/>
    </source>
</evidence>
<evidence type="ECO:0000256" key="2">
    <source>
        <dbReference type="ARBA" id="ARBA00022692"/>
    </source>
</evidence>
<dbReference type="InterPro" id="IPR008979">
    <property type="entry name" value="Galactose-bd-like_sf"/>
</dbReference>
<dbReference type="SUPFAM" id="SSF49785">
    <property type="entry name" value="Galactose-binding domain-like"/>
    <property type="match status" value="1"/>
</dbReference>
<dbReference type="InterPro" id="IPR045120">
    <property type="entry name" value="Suco/Slp1-like"/>
</dbReference>
<protein>
    <submittedName>
        <fullName evidence="9 10">SUN domain-containing protein 4-like</fullName>
    </submittedName>
</protein>
<evidence type="ECO:0000313" key="9">
    <source>
        <dbReference type="RefSeq" id="XP_030550286.2"/>
    </source>
</evidence>
<evidence type="ECO:0000256" key="3">
    <source>
        <dbReference type="ARBA" id="ARBA00022989"/>
    </source>
</evidence>
<evidence type="ECO:0000259" key="7">
    <source>
        <dbReference type="PROSITE" id="PS51469"/>
    </source>
</evidence>
<evidence type="ECO:0000256" key="5">
    <source>
        <dbReference type="SAM" id="MobiDB-lite"/>
    </source>
</evidence>
<dbReference type="GeneID" id="115755130"/>
<dbReference type="GO" id="GO:0016020">
    <property type="term" value="C:membrane"/>
    <property type="evidence" value="ECO:0007669"/>
    <property type="project" value="UniProtKB-SubCell"/>
</dbReference>
<dbReference type="GO" id="GO:0034975">
    <property type="term" value="P:protein folding in endoplasmic reticulum"/>
    <property type="evidence" value="ECO:0007669"/>
    <property type="project" value="TreeGrafter"/>
</dbReference>
<dbReference type="Proteomes" id="UP000827889">
    <property type="component" value="Chromosome 1"/>
</dbReference>
<proteinExistence type="predicted"/>
<feature type="region of interest" description="Disordered" evidence="5">
    <location>
        <begin position="380"/>
        <end position="408"/>
    </location>
</feature>
<feature type="transmembrane region" description="Helical" evidence="6">
    <location>
        <begin position="528"/>
        <end position="547"/>
    </location>
</feature>
<organism evidence="8 9">
    <name type="scientific">Rhodamnia argentea</name>
    <dbReference type="NCBI Taxonomy" id="178133"/>
    <lineage>
        <taxon>Eukaryota</taxon>
        <taxon>Viridiplantae</taxon>
        <taxon>Streptophyta</taxon>
        <taxon>Embryophyta</taxon>
        <taxon>Tracheophyta</taxon>
        <taxon>Spermatophyta</taxon>
        <taxon>Magnoliopsida</taxon>
        <taxon>eudicotyledons</taxon>
        <taxon>Gunneridae</taxon>
        <taxon>Pentapetalae</taxon>
        <taxon>rosids</taxon>
        <taxon>malvids</taxon>
        <taxon>Myrtales</taxon>
        <taxon>Myrtaceae</taxon>
        <taxon>Myrtoideae</taxon>
        <taxon>Myrteae</taxon>
        <taxon>Australasian group</taxon>
        <taxon>Rhodamnia</taxon>
    </lineage>
</organism>
<evidence type="ECO:0000256" key="1">
    <source>
        <dbReference type="ARBA" id="ARBA00004370"/>
    </source>
</evidence>
<accession>A0A8B8QSV0</accession>
<dbReference type="GO" id="GO:0005737">
    <property type="term" value="C:cytoplasm"/>
    <property type="evidence" value="ECO:0007669"/>
    <property type="project" value="TreeGrafter"/>
</dbReference>
<dbReference type="RefSeq" id="XP_030550286.2">
    <property type="nucleotide sequence ID" value="XM_030694426.2"/>
</dbReference>
<feature type="compositionally biased region" description="Basic and acidic residues" evidence="5">
    <location>
        <begin position="382"/>
        <end position="399"/>
    </location>
</feature>
<dbReference type="KEGG" id="rarg:115755130"/>
<feature type="transmembrane region" description="Helical" evidence="6">
    <location>
        <begin position="27"/>
        <end position="48"/>
    </location>
</feature>
<dbReference type="PROSITE" id="PS51469">
    <property type="entry name" value="SUN"/>
    <property type="match status" value="1"/>
</dbReference>
<dbReference type="PANTHER" id="PTHR12953:SF7">
    <property type="entry name" value="SUN DOMAIN-CONTAINING PROTEIN"/>
    <property type="match status" value="1"/>
</dbReference>
<keyword evidence="3 6" id="KW-1133">Transmembrane helix</keyword>
<evidence type="ECO:0000313" key="10">
    <source>
        <dbReference type="RefSeq" id="XP_048136365.1"/>
    </source>
</evidence>
<dbReference type="InterPro" id="IPR012919">
    <property type="entry name" value="SUN_dom"/>
</dbReference>
<keyword evidence="8" id="KW-1185">Reference proteome</keyword>
<reference evidence="8 9" key="1">
    <citation type="submission" date="2025-05" db="UniProtKB">
        <authorList>
            <consortium name="RefSeq"/>
        </authorList>
    </citation>
    <scope>NUCLEOTIDE SEQUENCE [LARGE SCALE GENOMIC DNA]</scope>
    <source>
        <tissue evidence="9 10">Leaf</tissue>
    </source>
</reference>
<feature type="region of interest" description="Disordered" evidence="5">
    <location>
        <begin position="134"/>
        <end position="155"/>
    </location>
</feature>
<dbReference type="RefSeq" id="XP_048136365.1">
    <property type="nucleotide sequence ID" value="XM_048280408.1"/>
</dbReference>
<gene>
    <name evidence="9 10" type="primary">LOC115755130</name>
</gene>
<sequence length="586" mass="65664">MRRSVEAFLLRKAAHYYFLQRKALNKLSLSLLVTFWWLIFASCIYINLGNALGGLDTSDVPDGKVCLPEFGPGSLKTFTLVPESHCAVICHDFLGKSAHCEGVGSNVPGSQIESKQECRNFAASSEEQIEVKNSGVQDGLDKDARKGDRVARDEPPKFDEFKHKAISPKENTMGGQTGSTMHRVEPGGAEYDYASASKGAKVLAFNKEAKGASNILGKDMDKYLLNPCSAEEKFVIIELSEETLVYTVEIANFEHHSSNVKEFQVLGSLVYPTKTWVNLGQFTAKNVKQSQRFRLSEPKWVRYLKLDLLSHYGSEFYCTLSTVRVYGVDAVERMLEDLISVQDDRFTSDESGDEKLIFSQPVPSQIDGLHQNQFTESALGAAHEDSKQKLDVSKSKSDEQISDIQPQPVGRLPGDSVLKILMQKVRSLGINLSILERYLEDLNLKYGGLFKEVDEEIAENAMLLEKIRLDIADIRDNRGAIVKDLSDLVLWKSLVSTQIDILNSENAILRSEMETILDTQEHMENKSVLVLLLTLICFFLSALKLIVDLTVNMFSGKQKFVMLPHSRSSWIFLLLYWAIVGVILLL</sequence>
<feature type="compositionally biased region" description="Basic and acidic residues" evidence="5">
    <location>
        <begin position="139"/>
        <end position="155"/>
    </location>
</feature>
<evidence type="ECO:0000256" key="4">
    <source>
        <dbReference type="ARBA" id="ARBA00023136"/>
    </source>
</evidence>
<name>A0A8B8QSV0_9MYRT</name>
<feature type="transmembrane region" description="Helical" evidence="6">
    <location>
        <begin position="568"/>
        <end position="585"/>
    </location>
</feature>
<comment type="subcellular location">
    <subcellularLocation>
        <location evidence="1">Membrane</location>
    </subcellularLocation>
</comment>